<dbReference type="EMBL" id="KY710738">
    <property type="protein sequence ID" value="AXZ00120.1"/>
    <property type="molecule type" value="Genomic_DNA"/>
</dbReference>
<organism evidence="1">
    <name type="scientific">Proteus mirabilis</name>
    <dbReference type="NCBI Taxonomy" id="584"/>
    <lineage>
        <taxon>Bacteria</taxon>
        <taxon>Pseudomonadati</taxon>
        <taxon>Pseudomonadota</taxon>
        <taxon>Gammaproteobacteria</taxon>
        <taxon>Enterobacterales</taxon>
        <taxon>Morganellaceae</taxon>
        <taxon>Proteus</taxon>
    </lineage>
</organism>
<dbReference type="RefSeq" id="WP_017827004.1">
    <property type="nucleotide sequence ID" value="NZ_CAXOHV010000014.1"/>
</dbReference>
<name>A0A385JP49_PROMI</name>
<proteinExistence type="predicted"/>
<protein>
    <submittedName>
        <fullName evidence="1">Gt6</fullName>
    </submittedName>
</protein>
<sequence length="287" mass="34304">MPSLQYRLFSGIISSLPLKHRLNILYFRRFHKFCNFKKPIKFSEKIQYKKLYDRNNLLTIAADKLASKDFVSEICPSLYIPQTLWQSSNYQDLNAVVLSSLPPNYVFKANHTSQTLEIIRNNNQLPLDLMKKKAKSWLKKDQSKTLGEWAYANIPRKIFIEEFLDFNNNVPDDYKFFVFHGKVKFIQFDSGRFTRHKRNMLTENWQDLGFDYSHPRQIPTPPKPTFLKEMIDISEKIGKHFDFVRVDLYYYNNQITFGELTIYPGAGFEKFPDEYWDIYFGKYWDIK</sequence>
<accession>A0A385JP49</accession>
<reference evidence="1" key="1">
    <citation type="journal article" date="2017" name="PLoS ONE">
        <title>Genetic diversity of the O antigens of Proteus species and the development of a suspension array for molecular serotyping.</title>
        <authorList>
            <person name="Yu X."/>
            <person name="Torzewska A."/>
            <person name="Zhang X."/>
            <person name="Yin Z."/>
            <person name="Drzewiecka D."/>
            <person name="Cao H."/>
            <person name="Liu B."/>
            <person name="Knirel Y.A."/>
            <person name="Rozalski A."/>
            <person name="Wang L."/>
        </authorList>
    </citation>
    <scope>NUCLEOTIDE SEQUENCE</scope>
    <source>
        <strain evidence="1">PrK 51/57</strain>
    </source>
</reference>
<dbReference type="AlphaFoldDB" id="A0A385JP49"/>
<dbReference type="InterPro" id="IPR029465">
    <property type="entry name" value="ATPgrasp_TupA"/>
</dbReference>
<dbReference type="Pfam" id="PF14305">
    <property type="entry name" value="ATPgrasp_TupA"/>
    <property type="match status" value="1"/>
</dbReference>
<dbReference type="SUPFAM" id="SSF56059">
    <property type="entry name" value="Glutathione synthetase ATP-binding domain-like"/>
    <property type="match status" value="1"/>
</dbReference>
<evidence type="ECO:0000313" key="1">
    <source>
        <dbReference type="EMBL" id="AXZ00120.1"/>
    </source>
</evidence>